<dbReference type="OrthoDB" id="1910321at2"/>
<reference evidence="3 4" key="1">
    <citation type="submission" date="2012-05" db="EMBL/GenBank/DDBJ databases">
        <authorList>
            <person name="Weinstock G."/>
            <person name="Sodergren E."/>
            <person name="Lobos E.A."/>
            <person name="Fulton L."/>
            <person name="Fulton R."/>
            <person name="Courtney L."/>
            <person name="Fronick C."/>
            <person name="O'Laughlin M."/>
            <person name="Godfrey J."/>
            <person name="Wilson R.M."/>
            <person name="Miner T."/>
            <person name="Farmer C."/>
            <person name="Delehaunty K."/>
            <person name="Cordes M."/>
            <person name="Minx P."/>
            <person name="Tomlinson C."/>
            <person name="Chen J."/>
            <person name="Wollam A."/>
            <person name="Pepin K.H."/>
            <person name="Bhonagiri V."/>
            <person name="Zhang X."/>
            <person name="Suruliraj S."/>
            <person name="Warren W."/>
            <person name="Mitreva M."/>
            <person name="Mardis E.R."/>
            <person name="Wilson R.K."/>
        </authorList>
    </citation>
    <scope>NUCLEOTIDE SEQUENCE [LARGE SCALE GENOMIC DNA]</scope>
    <source>
        <strain evidence="3 4">DSM 1785</strain>
    </source>
</reference>
<dbReference type="InterPro" id="IPR004518">
    <property type="entry name" value="MazG-like_dom"/>
</dbReference>
<dbReference type="AlphaFoldDB" id="L1Q8K4"/>
<keyword evidence="4" id="KW-1185">Reference proteome</keyword>
<dbReference type="Pfam" id="PF03819">
    <property type="entry name" value="MazG"/>
    <property type="match status" value="1"/>
</dbReference>
<dbReference type="STRING" id="545697.HMPREF0216_02814"/>
<dbReference type="Proteomes" id="UP000010420">
    <property type="component" value="Unassembled WGS sequence"/>
</dbReference>
<dbReference type="GO" id="GO:0016787">
    <property type="term" value="F:hydrolase activity"/>
    <property type="evidence" value="ECO:0007669"/>
    <property type="project" value="UniProtKB-KW"/>
</dbReference>
<organism evidence="3 4">
    <name type="scientific">Clostridium celatum DSM 1785</name>
    <dbReference type="NCBI Taxonomy" id="545697"/>
    <lineage>
        <taxon>Bacteria</taxon>
        <taxon>Bacillati</taxon>
        <taxon>Bacillota</taxon>
        <taxon>Clostridia</taxon>
        <taxon>Eubacteriales</taxon>
        <taxon>Clostridiaceae</taxon>
        <taxon>Clostridium</taxon>
    </lineage>
</organism>
<gene>
    <name evidence="3" type="ORF">HMPREF0216_02814</name>
</gene>
<accession>L1Q8K4</accession>
<proteinExistence type="predicted"/>
<sequence>MILDRNIKTSESNDNDSWEKISNKLEEEYLEVQEAIREADRAHIAEEIFDLLQVSIRALVLLTKEKFNIEQLNVRHNKKLVNRGWKEKKIINIFIKE</sequence>
<dbReference type="EMBL" id="AMEZ01000091">
    <property type="protein sequence ID" value="EKY24055.1"/>
    <property type="molecule type" value="Genomic_DNA"/>
</dbReference>
<name>L1Q8K4_9CLOT</name>
<keyword evidence="1" id="KW-0175">Coiled coil</keyword>
<evidence type="ECO:0000313" key="4">
    <source>
        <dbReference type="Proteomes" id="UP000010420"/>
    </source>
</evidence>
<evidence type="ECO:0000256" key="1">
    <source>
        <dbReference type="SAM" id="Coils"/>
    </source>
</evidence>
<dbReference type="SUPFAM" id="SSF101386">
    <property type="entry name" value="all-alpha NTP pyrophosphatases"/>
    <property type="match status" value="1"/>
</dbReference>
<dbReference type="HOGENOM" id="CLU_174626_0_0_9"/>
<evidence type="ECO:0000313" key="3">
    <source>
        <dbReference type="EMBL" id="EKY24055.1"/>
    </source>
</evidence>
<feature type="coiled-coil region" evidence="1">
    <location>
        <begin position="15"/>
        <end position="42"/>
    </location>
</feature>
<keyword evidence="3" id="KW-0378">Hydrolase</keyword>
<comment type="caution">
    <text evidence="3">The sequence shown here is derived from an EMBL/GenBank/DDBJ whole genome shotgun (WGS) entry which is preliminary data.</text>
</comment>
<evidence type="ECO:0000259" key="2">
    <source>
        <dbReference type="Pfam" id="PF03819"/>
    </source>
</evidence>
<dbReference type="Gene3D" id="1.10.287.1080">
    <property type="entry name" value="MazG-like"/>
    <property type="match status" value="1"/>
</dbReference>
<dbReference type="RefSeq" id="WP_005214995.1">
    <property type="nucleotide sequence ID" value="NZ_KB291681.1"/>
</dbReference>
<dbReference type="eggNOG" id="ENOG50324RI">
    <property type="taxonomic scope" value="Bacteria"/>
</dbReference>
<dbReference type="PATRIC" id="fig|545697.3.peg.2765"/>
<protein>
    <submittedName>
        <fullName evidence="3">MazG nucleotide pyrophosphohydrolase domain protein</fullName>
    </submittedName>
</protein>
<feature type="domain" description="NTP pyrophosphohydrolase MazG-like" evidence="2">
    <location>
        <begin position="19"/>
        <end position="83"/>
    </location>
</feature>